<proteinExistence type="inferred from homology"/>
<dbReference type="EMBL" id="KB822712">
    <property type="protein sequence ID" value="ETN45770.1"/>
    <property type="molecule type" value="Genomic_DNA"/>
</dbReference>
<reference evidence="8 9" key="1">
    <citation type="submission" date="2013-03" db="EMBL/GenBank/DDBJ databases">
        <title>The Genome Sequence of Phialophora europaea CBS 101466.</title>
        <authorList>
            <consortium name="The Broad Institute Genomics Platform"/>
            <person name="Cuomo C."/>
            <person name="de Hoog S."/>
            <person name="Gorbushina A."/>
            <person name="Walker B."/>
            <person name="Young S.K."/>
            <person name="Zeng Q."/>
            <person name="Gargeya S."/>
            <person name="Fitzgerald M."/>
            <person name="Haas B."/>
            <person name="Abouelleil A."/>
            <person name="Allen A.W."/>
            <person name="Alvarado L."/>
            <person name="Arachchi H.M."/>
            <person name="Berlin A.M."/>
            <person name="Chapman S.B."/>
            <person name="Gainer-Dewar J."/>
            <person name="Goldberg J."/>
            <person name="Griggs A."/>
            <person name="Gujja S."/>
            <person name="Hansen M."/>
            <person name="Howarth C."/>
            <person name="Imamovic A."/>
            <person name="Ireland A."/>
            <person name="Larimer J."/>
            <person name="McCowan C."/>
            <person name="Murphy C."/>
            <person name="Pearson M."/>
            <person name="Poon T.W."/>
            <person name="Priest M."/>
            <person name="Roberts A."/>
            <person name="Saif S."/>
            <person name="Shea T."/>
            <person name="Sisk P."/>
            <person name="Sykes S."/>
            <person name="Wortman J."/>
            <person name="Nusbaum C."/>
            <person name="Birren B."/>
        </authorList>
    </citation>
    <scope>NUCLEOTIDE SEQUENCE [LARGE SCALE GENOMIC DNA]</scope>
    <source>
        <strain evidence="8 9">CBS 101466</strain>
    </source>
</reference>
<dbReference type="OrthoDB" id="1103324at2759"/>
<dbReference type="PRINTS" id="PR00463">
    <property type="entry name" value="EP450I"/>
</dbReference>
<dbReference type="Proteomes" id="UP000030752">
    <property type="component" value="Unassembled WGS sequence"/>
</dbReference>
<dbReference type="InterPro" id="IPR001128">
    <property type="entry name" value="Cyt_P450"/>
</dbReference>
<dbReference type="GO" id="GO:0004497">
    <property type="term" value="F:monooxygenase activity"/>
    <property type="evidence" value="ECO:0007669"/>
    <property type="project" value="UniProtKB-KW"/>
</dbReference>
<evidence type="ECO:0000256" key="1">
    <source>
        <dbReference type="ARBA" id="ARBA00001971"/>
    </source>
</evidence>
<keyword evidence="6" id="KW-0503">Monooxygenase</keyword>
<evidence type="ECO:0000256" key="6">
    <source>
        <dbReference type="ARBA" id="ARBA00023033"/>
    </source>
</evidence>
<dbReference type="HOGENOM" id="CLU_001570_2_1_1"/>
<evidence type="ECO:0000256" key="5">
    <source>
        <dbReference type="ARBA" id="ARBA00023004"/>
    </source>
</evidence>
<keyword evidence="4" id="KW-0560">Oxidoreductase</keyword>
<gene>
    <name evidence="8" type="ORF">HMPREF1541_09603</name>
</gene>
<dbReference type="AlphaFoldDB" id="W2SAW6"/>
<feature type="binding site" description="axial binding residue" evidence="7">
    <location>
        <position position="444"/>
    </location>
    <ligand>
        <name>heme</name>
        <dbReference type="ChEBI" id="CHEBI:30413"/>
    </ligand>
    <ligandPart>
        <name>Fe</name>
        <dbReference type="ChEBI" id="CHEBI:18248"/>
    </ligandPart>
</feature>
<evidence type="ECO:0000256" key="4">
    <source>
        <dbReference type="ARBA" id="ARBA00023002"/>
    </source>
</evidence>
<protein>
    <recommendedName>
        <fullName evidence="10">Cytochrome P450</fullName>
    </recommendedName>
</protein>
<keyword evidence="5 7" id="KW-0408">Iron</keyword>
<dbReference type="STRING" id="1220924.W2SAW6"/>
<evidence type="ECO:0000256" key="7">
    <source>
        <dbReference type="PIRSR" id="PIRSR602401-1"/>
    </source>
</evidence>
<dbReference type="PANTHER" id="PTHR46300:SF2">
    <property type="entry name" value="CYTOCHROME P450 MONOOXYGENASE ALNH-RELATED"/>
    <property type="match status" value="1"/>
</dbReference>
<dbReference type="GO" id="GO:0016705">
    <property type="term" value="F:oxidoreductase activity, acting on paired donors, with incorporation or reduction of molecular oxygen"/>
    <property type="evidence" value="ECO:0007669"/>
    <property type="project" value="InterPro"/>
</dbReference>
<evidence type="ECO:0000313" key="8">
    <source>
        <dbReference type="EMBL" id="ETN45770.1"/>
    </source>
</evidence>
<organism evidence="8 9">
    <name type="scientific">Cyphellophora europaea (strain CBS 101466)</name>
    <name type="common">Phialophora europaea</name>
    <dbReference type="NCBI Taxonomy" id="1220924"/>
    <lineage>
        <taxon>Eukaryota</taxon>
        <taxon>Fungi</taxon>
        <taxon>Dikarya</taxon>
        <taxon>Ascomycota</taxon>
        <taxon>Pezizomycotina</taxon>
        <taxon>Eurotiomycetes</taxon>
        <taxon>Chaetothyriomycetidae</taxon>
        <taxon>Chaetothyriales</taxon>
        <taxon>Cyphellophoraceae</taxon>
        <taxon>Cyphellophora</taxon>
    </lineage>
</organism>
<dbReference type="SUPFAM" id="SSF48264">
    <property type="entry name" value="Cytochrome P450"/>
    <property type="match status" value="1"/>
</dbReference>
<dbReference type="VEuPathDB" id="FungiDB:HMPREF1541_09603"/>
<dbReference type="eggNOG" id="KOG0156">
    <property type="taxonomic scope" value="Eukaryota"/>
</dbReference>
<accession>W2SAW6</accession>
<dbReference type="InParanoid" id="W2SAW6"/>
<dbReference type="PANTHER" id="PTHR46300">
    <property type="entry name" value="P450, PUTATIVE (EUROFUNG)-RELATED-RELATED"/>
    <property type="match status" value="1"/>
</dbReference>
<dbReference type="GeneID" id="19976942"/>
<dbReference type="RefSeq" id="XP_008712498.1">
    <property type="nucleotide sequence ID" value="XM_008714276.1"/>
</dbReference>
<evidence type="ECO:0008006" key="10">
    <source>
        <dbReference type="Google" id="ProtNLM"/>
    </source>
</evidence>
<evidence type="ECO:0000313" key="9">
    <source>
        <dbReference type="Proteomes" id="UP000030752"/>
    </source>
</evidence>
<dbReference type="Pfam" id="PF00067">
    <property type="entry name" value="p450"/>
    <property type="match status" value="1"/>
</dbReference>
<dbReference type="InterPro" id="IPR002401">
    <property type="entry name" value="Cyt_P450_E_grp-I"/>
</dbReference>
<sequence>MLAKSLCATSLAVLGFLVYILCTVGRRGKSYPPGPPTLPILGNLHQIPFKGAHFKFVEWAKQYGGIFSLKLGPGTAIVITERRLVRELLDKQSAISSYRPPSYVGNLITGGDHVLVMDAGPKWRTMRKQIVQEFTETMCEKKHVNVVNAEAVQMLRDVVLDPKGLMRHPKRFANSIIMSLVFGIRTPDVTTSHMQRMFELMEHWSLVMELGSTPPVDFYPFLKWVPERFLGNWTTRANQVKEEMHTLYEDLVEDVIKRRDSVGPGESMMDRVLNQQDAGKLTLTKHQLYFLAGIVIEGGSDTTASGILAFLKAMTCFPDLQKKAQAEIDSVVGEDRTPLWSDYERLPYVAQILKESMRWRPVGGVGVPHALSADAYVDGMFLPKGSVVFFNMWGLHNDEKYVSEPERFNPDRFAGRILLAPEYAASAEYESRDHYNYGVGRRLCPGIHLGERNLWIGMAKLLWAFNFKEDVDSNGRAIKLDMNYETGYSEGFIVCTKDFPSKVTPRSQKRVETIMREFDQANYDIFAKNS</sequence>
<dbReference type="GO" id="GO:0005506">
    <property type="term" value="F:iron ion binding"/>
    <property type="evidence" value="ECO:0007669"/>
    <property type="project" value="InterPro"/>
</dbReference>
<dbReference type="GO" id="GO:0020037">
    <property type="term" value="F:heme binding"/>
    <property type="evidence" value="ECO:0007669"/>
    <property type="project" value="InterPro"/>
</dbReference>
<keyword evidence="7" id="KW-0349">Heme</keyword>
<dbReference type="InterPro" id="IPR036396">
    <property type="entry name" value="Cyt_P450_sf"/>
</dbReference>
<evidence type="ECO:0000256" key="2">
    <source>
        <dbReference type="ARBA" id="ARBA00010617"/>
    </source>
</evidence>
<comment type="similarity">
    <text evidence="2">Belongs to the cytochrome P450 family.</text>
</comment>
<keyword evidence="3 7" id="KW-0479">Metal-binding</keyword>
<evidence type="ECO:0000256" key="3">
    <source>
        <dbReference type="ARBA" id="ARBA00022723"/>
    </source>
</evidence>
<comment type="cofactor">
    <cofactor evidence="1 7">
        <name>heme</name>
        <dbReference type="ChEBI" id="CHEBI:30413"/>
    </cofactor>
</comment>
<name>W2SAW6_CYPE1</name>
<dbReference type="Gene3D" id="1.10.630.10">
    <property type="entry name" value="Cytochrome P450"/>
    <property type="match status" value="1"/>
</dbReference>
<dbReference type="InterPro" id="IPR050364">
    <property type="entry name" value="Cytochrome_P450_fung"/>
</dbReference>
<keyword evidence="9" id="KW-1185">Reference proteome</keyword>
<dbReference type="CDD" id="cd11065">
    <property type="entry name" value="CYP64-like"/>
    <property type="match status" value="1"/>
</dbReference>